<proteinExistence type="predicted"/>
<name>A0AA88N5N4_TACVA</name>
<evidence type="ECO:0000313" key="1">
    <source>
        <dbReference type="EMBL" id="KAK2852348.1"/>
    </source>
</evidence>
<evidence type="ECO:0000313" key="2">
    <source>
        <dbReference type="Proteomes" id="UP001187315"/>
    </source>
</evidence>
<keyword evidence="2" id="KW-1185">Reference proteome</keyword>
<protein>
    <submittedName>
        <fullName evidence="1">Uncharacterized protein</fullName>
    </submittedName>
</protein>
<accession>A0AA88N5N4</accession>
<dbReference type="Proteomes" id="UP001187315">
    <property type="component" value="Unassembled WGS sequence"/>
</dbReference>
<sequence length="73" mass="7838">MRPMLRPVVPVTPSSLEDTLVNITPVSGEEDQSITLFLQNQFPTTTNTTSTSQDECSSSGIIVAALAFIIGLR</sequence>
<organism evidence="1 2">
    <name type="scientific">Tachysurus vachellii</name>
    <name type="common">Darkbarbel catfish</name>
    <name type="synonym">Pelteobagrus vachellii</name>
    <dbReference type="NCBI Taxonomy" id="175792"/>
    <lineage>
        <taxon>Eukaryota</taxon>
        <taxon>Metazoa</taxon>
        <taxon>Chordata</taxon>
        <taxon>Craniata</taxon>
        <taxon>Vertebrata</taxon>
        <taxon>Euteleostomi</taxon>
        <taxon>Actinopterygii</taxon>
        <taxon>Neopterygii</taxon>
        <taxon>Teleostei</taxon>
        <taxon>Ostariophysi</taxon>
        <taxon>Siluriformes</taxon>
        <taxon>Bagridae</taxon>
        <taxon>Tachysurus</taxon>
    </lineage>
</organism>
<reference evidence="1" key="1">
    <citation type="submission" date="2023-08" db="EMBL/GenBank/DDBJ databases">
        <title>Pelteobagrus vachellii genome.</title>
        <authorList>
            <person name="Liu H."/>
        </authorList>
    </citation>
    <scope>NUCLEOTIDE SEQUENCE</scope>
    <source>
        <strain evidence="1">PRFRI_2022a</strain>
        <tissue evidence="1">Muscle</tissue>
    </source>
</reference>
<dbReference type="EMBL" id="JAVHJS010000007">
    <property type="protein sequence ID" value="KAK2852348.1"/>
    <property type="molecule type" value="Genomic_DNA"/>
</dbReference>
<dbReference type="AlphaFoldDB" id="A0AA88N5N4"/>
<comment type="caution">
    <text evidence="1">The sequence shown here is derived from an EMBL/GenBank/DDBJ whole genome shotgun (WGS) entry which is preliminary data.</text>
</comment>
<gene>
    <name evidence="1" type="ORF">Q7C36_007549</name>
</gene>